<dbReference type="Proteomes" id="UP000191153">
    <property type="component" value="Unassembled WGS sequence"/>
</dbReference>
<keyword evidence="7" id="KW-0645">Protease</keyword>
<evidence type="ECO:0000256" key="3">
    <source>
        <dbReference type="ARBA" id="ARBA00022840"/>
    </source>
</evidence>
<dbReference type="RefSeq" id="WP_234977864.1">
    <property type="nucleotide sequence ID" value="NZ_FUWX01000004.1"/>
</dbReference>
<evidence type="ECO:0000259" key="5">
    <source>
        <dbReference type="SMART" id="SM00382"/>
    </source>
</evidence>
<gene>
    <name evidence="7" type="ORF">SAMN02745174_00119</name>
</gene>
<dbReference type="InterPro" id="IPR027417">
    <property type="entry name" value="P-loop_NTPase"/>
</dbReference>
<dbReference type="SUPFAM" id="SSF52540">
    <property type="entry name" value="P-loop containing nucleoside triphosphate hydrolases"/>
    <property type="match status" value="1"/>
</dbReference>
<dbReference type="EMBL" id="FUWX01000004">
    <property type="protein sequence ID" value="SJZ34294.1"/>
    <property type="molecule type" value="Genomic_DNA"/>
</dbReference>
<dbReference type="GO" id="GO:0016887">
    <property type="term" value="F:ATP hydrolysis activity"/>
    <property type="evidence" value="ECO:0007669"/>
    <property type="project" value="InterPro"/>
</dbReference>
<dbReference type="GO" id="GO:0005524">
    <property type="term" value="F:ATP binding"/>
    <property type="evidence" value="ECO:0007669"/>
    <property type="project" value="UniProtKB-KW"/>
</dbReference>
<evidence type="ECO:0000313" key="7">
    <source>
        <dbReference type="EMBL" id="SJZ34294.1"/>
    </source>
</evidence>
<dbReference type="AlphaFoldDB" id="A0A1T4JVX6"/>
<keyword evidence="3 7" id="KW-0067">ATP-binding</keyword>
<dbReference type="PANTHER" id="PTHR48102:SF3">
    <property type="entry name" value="ATP-DEPENDENT PROTEASE ATPASE SUBUNIT HSLU"/>
    <property type="match status" value="1"/>
</dbReference>
<organism evidence="7 8">
    <name type="scientific">Cetobacterium ceti</name>
    <dbReference type="NCBI Taxonomy" id="180163"/>
    <lineage>
        <taxon>Bacteria</taxon>
        <taxon>Fusobacteriati</taxon>
        <taxon>Fusobacteriota</taxon>
        <taxon>Fusobacteriia</taxon>
        <taxon>Fusobacteriales</taxon>
        <taxon>Fusobacteriaceae</taxon>
        <taxon>Cetobacterium</taxon>
    </lineage>
</organism>
<accession>A0A1T4JVX6</accession>
<evidence type="ECO:0000313" key="8">
    <source>
        <dbReference type="Proteomes" id="UP000191153"/>
    </source>
</evidence>
<dbReference type="Gene3D" id="3.40.50.300">
    <property type="entry name" value="P-loop containing nucleotide triphosphate hydrolases"/>
    <property type="match status" value="2"/>
</dbReference>
<keyword evidence="4" id="KW-0143">Chaperone</keyword>
<keyword evidence="8" id="KW-1185">Reference proteome</keyword>
<protein>
    <submittedName>
        <fullName evidence="7">ATP-dependent HslUV protease ATP-binding subunit HslU</fullName>
    </submittedName>
</protein>
<dbReference type="InterPro" id="IPR003959">
    <property type="entry name" value="ATPase_AAA_core"/>
</dbReference>
<dbReference type="GO" id="GO:0008233">
    <property type="term" value="F:peptidase activity"/>
    <property type="evidence" value="ECO:0007669"/>
    <property type="project" value="UniProtKB-KW"/>
</dbReference>
<dbReference type="SMART" id="SM01086">
    <property type="entry name" value="ClpB_D2-small"/>
    <property type="match status" value="1"/>
</dbReference>
<name>A0A1T4JVX6_9FUSO</name>
<keyword evidence="7" id="KW-0378">Hydrolase</keyword>
<dbReference type="Gene3D" id="1.10.8.60">
    <property type="match status" value="1"/>
</dbReference>
<dbReference type="PANTHER" id="PTHR48102">
    <property type="entry name" value="ATP-DEPENDENT CLP PROTEASE ATP-BINDING SUBUNIT CLPX-LIKE, MITOCHONDRIAL-RELATED"/>
    <property type="match status" value="1"/>
</dbReference>
<dbReference type="InterPro" id="IPR019489">
    <property type="entry name" value="Clp_ATPase_C"/>
</dbReference>
<feature type="domain" description="Clp ATPase C-terminal" evidence="6">
    <location>
        <begin position="333"/>
        <end position="427"/>
    </location>
</feature>
<dbReference type="STRING" id="180163.SAMN02745174_00119"/>
<comment type="similarity">
    <text evidence="1">Belongs to the ClpX chaperone family. HslU subfamily.</text>
</comment>
<evidence type="ECO:0000259" key="6">
    <source>
        <dbReference type="SMART" id="SM01086"/>
    </source>
</evidence>
<dbReference type="Pfam" id="PF07724">
    <property type="entry name" value="AAA_2"/>
    <property type="match status" value="1"/>
</dbReference>
<proteinExistence type="inferred from homology"/>
<dbReference type="SMART" id="SM00382">
    <property type="entry name" value="AAA"/>
    <property type="match status" value="1"/>
</dbReference>
<dbReference type="GO" id="GO:0051603">
    <property type="term" value="P:proteolysis involved in protein catabolic process"/>
    <property type="evidence" value="ECO:0007669"/>
    <property type="project" value="TreeGrafter"/>
</dbReference>
<dbReference type="NCBIfam" id="NF003544">
    <property type="entry name" value="PRK05201.1"/>
    <property type="match status" value="1"/>
</dbReference>
<dbReference type="InterPro" id="IPR003593">
    <property type="entry name" value="AAA+_ATPase"/>
</dbReference>
<evidence type="ECO:0000256" key="1">
    <source>
        <dbReference type="ARBA" id="ARBA00009771"/>
    </source>
</evidence>
<dbReference type="NCBIfam" id="TIGR00390">
    <property type="entry name" value="hslU"/>
    <property type="match status" value="1"/>
</dbReference>
<sequence length="441" mass="49862">MINNNLTPKKIVEELDKYIVSQDEAKKNVAISLRNRYRRKAIGDENLRREITPKNIILMGPTGVGKTEIARRLAKIANAPFLKVEATKYTEVGYVGKDVESMIKDLLAVSLMEVKDEKIEEIKDNFYNKVVEKMAKIINPLDSLNDEVKNNIMENIKSGDLDEEIIEIEKKNTNKGFGNSMIEVIAPENGDINEAVENIISNLGGNNTPKKVKMTVKDGIKYLLDEEINNSIDMDEIIPEAIKRAENDGIIFIDEIDKIAERDGLSRGEVSRQGVQRDILPIVEGTTVMTKYGAVKTDHILFIAAGAFTQSAPSDLMPELQGRFPVKIKLKSLEKSDFIKILTGVEYNLLHQYIELLKIDNVELSFSKSAIDRIAEVAIELNENVENIGARRLASVLEGVLKEIMFEAPYEKMTKIKIDKKLVDKIFKIEYEEENLDKYIL</sequence>
<keyword evidence="2" id="KW-0547">Nucleotide-binding</keyword>
<dbReference type="InterPro" id="IPR004491">
    <property type="entry name" value="HslU"/>
</dbReference>
<dbReference type="GO" id="GO:0009376">
    <property type="term" value="C:HslUV protease complex"/>
    <property type="evidence" value="ECO:0007669"/>
    <property type="project" value="InterPro"/>
</dbReference>
<feature type="domain" description="AAA+ ATPase" evidence="5">
    <location>
        <begin position="52"/>
        <end position="330"/>
    </location>
</feature>
<evidence type="ECO:0000256" key="4">
    <source>
        <dbReference type="ARBA" id="ARBA00023186"/>
    </source>
</evidence>
<dbReference type="Pfam" id="PF00004">
    <property type="entry name" value="AAA"/>
    <property type="match status" value="1"/>
</dbReference>
<evidence type="ECO:0000256" key="2">
    <source>
        <dbReference type="ARBA" id="ARBA00022741"/>
    </source>
</evidence>
<reference evidence="7 8" key="1">
    <citation type="submission" date="2017-02" db="EMBL/GenBank/DDBJ databases">
        <authorList>
            <person name="Peterson S.W."/>
        </authorList>
    </citation>
    <scope>NUCLEOTIDE SEQUENCE [LARGE SCALE GENOMIC DNA]</scope>
    <source>
        <strain evidence="7 8">ATCC 700028</strain>
    </source>
</reference>
<dbReference type="InterPro" id="IPR050052">
    <property type="entry name" value="ATP-dep_Clp_protease_ClpX"/>
</dbReference>